<evidence type="ECO:0000313" key="2">
    <source>
        <dbReference type="EMBL" id="MFH4976543.1"/>
    </source>
</evidence>
<keyword evidence="3" id="KW-1185">Reference proteome</keyword>
<dbReference type="AlphaFoldDB" id="A0ABD6EHU8"/>
<proteinExistence type="predicted"/>
<organism evidence="2 3">
    <name type="scientific">Gnathostoma spinigerum</name>
    <dbReference type="NCBI Taxonomy" id="75299"/>
    <lineage>
        <taxon>Eukaryota</taxon>
        <taxon>Metazoa</taxon>
        <taxon>Ecdysozoa</taxon>
        <taxon>Nematoda</taxon>
        <taxon>Chromadorea</taxon>
        <taxon>Rhabditida</taxon>
        <taxon>Spirurina</taxon>
        <taxon>Gnathostomatomorpha</taxon>
        <taxon>Gnathostomatoidea</taxon>
        <taxon>Gnathostomatidae</taxon>
        <taxon>Gnathostoma</taxon>
    </lineage>
</organism>
<dbReference type="Proteomes" id="UP001608902">
    <property type="component" value="Unassembled WGS sequence"/>
</dbReference>
<evidence type="ECO:0000313" key="3">
    <source>
        <dbReference type="Proteomes" id="UP001608902"/>
    </source>
</evidence>
<protein>
    <submittedName>
        <fullName evidence="2">Uncharacterized protein</fullName>
    </submittedName>
</protein>
<sequence>MDHTERVSRKDLNGQQARGLMRRATFCHEEDEDEDITSNSDTETDRRQRDRSSSDDTAAKLDSVDVVTVAEGHVESTITPI</sequence>
<dbReference type="EMBL" id="JBGFUD010001627">
    <property type="protein sequence ID" value="MFH4976543.1"/>
    <property type="molecule type" value="Genomic_DNA"/>
</dbReference>
<comment type="caution">
    <text evidence="2">The sequence shown here is derived from an EMBL/GenBank/DDBJ whole genome shotgun (WGS) entry which is preliminary data.</text>
</comment>
<feature type="compositionally biased region" description="Basic and acidic residues" evidence="1">
    <location>
        <begin position="43"/>
        <end position="59"/>
    </location>
</feature>
<reference evidence="2 3" key="1">
    <citation type="submission" date="2024-08" db="EMBL/GenBank/DDBJ databases">
        <title>Gnathostoma spinigerum genome.</title>
        <authorList>
            <person name="Gonzalez-Bertolin B."/>
            <person name="Monzon S."/>
            <person name="Zaballos A."/>
            <person name="Jimenez P."/>
            <person name="Dekumyoy P."/>
            <person name="Varona S."/>
            <person name="Cuesta I."/>
            <person name="Sumanam S."/>
            <person name="Adisakwattana P."/>
            <person name="Gasser R.B."/>
            <person name="Hernandez-Gonzalez A."/>
            <person name="Young N.D."/>
            <person name="Perteguer M.J."/>
        </authorList>
    </citation>
    <scope>NUCLEOTIDE SEQUENCE [LARGE SCALE GENOMIC DNA]</scope>
    <source>
        <strain evidence="2">AL3</strain>
        <tissue evidence="2">Liver</tissue>
    </source>
</reference>
<name>A0ABD6EHU8_9BILA</name>
<feature type="compositionally biased region" description="Basic and acidic residues" evidence="1">
    <location>
        <begin position="1"/>
        <end position="12"/>
    </location>
</feature>
<gene>
    <name evidence="2" type="ORF">AB6A40_003252</name>
</gene>
<accession>A0ABD6EHU8</accession>
<evidence type="ECO:0000256" key="1">
    <source>
        <dbReference type="SAM" id="MobiDB-lite"/>
    </source>
</evidence>
<feature type="region of interest" description="Disordered" evidence="1">
    <location>
        <begin position="1"/>
        <end position="59"/>
    </location>
</feature>